<organism evidence="2 3">
    <name type="scientific">Eleusine coracana subsp. coracana</name>
    <dbReference type="NCBI Taxonomy" id="191504"/>
    <lineage>
        <taxon>Eukaryota</taxon>
        <taxon>Viridiplantae</taxon>
        <taxon>Streptophyta</taxon>
        <taxon>Embryophyta</taxon>
        <taxon>Tracheophyta</taxon>
        <taxon>Spermatophyta</taxon>
        <taxon>Magnoliopsida</taxon>
        <taxon>Liliopsida</taxon>
        <taxon>Poales</taxon>
        <taxon>Poaceae</taxon>
        <taxon>PACMAD clade</taxon>
        <taxon>Chloridoideae</taxon>
        <taxon>Cynodonteae</taxon>
        <taxon>Eleusininae</taxon>
        <taxon>Eleusine</taxon>
    </lineage>
</organism>
<protein>
    <recommendedName>
        <fullName evidence="1">NB-ARC domain-containing protein</fullName>
    </recommendedName>
</protein>
<dbReference type="SUPFAM" id="SSF52540">
    <property type="entry name" value="P-loop containing nucleoside triphosphate hydrolases"/>
    <property type="match status" value="1"/>
</dbReference>
<comment type="caution">
    <text evidence="2">The sequence shown here is derived from an EMBL/GenBank/DDBJ whole genome shotgun (WGS) entry which is preliminary data.</text>
</comment>
<feature type="domain" description="NB-ARC" evidence="1">
    <location>
        <begin position="5"/>
        <end position="160"/>
    </location>
</feature>
<dbReference type="InterPro" id="IPR027417">
    <property type="entry name" value="P-loop_NTPase"/>
</dbReference>
<dbReference type="EMBL" id="BQKI01000017">
    <property type="protein sequence ID" value="GJN10466.1"/>
    <property type="molecule type" value="Genomic_DNA"/>
</dbReference>
<reference evidence="2" key="1">
    <citation type="journal article" date="2018" name="DNA Res.">
        <title>Multiple hybrid de novo genome assembly of finger millet, an orphan allotetraploid crop.</title>
        <authorList>
            <person name="Hatakeyama M."/>
            <person name="Aluri S."/>
            <person name="Balachadran M.T."/>
            <person name="Sivarajan S.R."/>
            <person name="Patrignani A."/>
            <person name="Gruter S."/>
            <person name="Poveda L."/>
            <person name="Shimizu-Inatsugi R."/>
            <person name="Baeten J."/>
            <person name="Francoijs K.J."/>
            <person name="Nataraja K.N."/>
            <person name="Reddy Y.A.N."/>
            <person name="Phadnis S."/>
            <person name="Ravikumar R.L."/>
            <person name="Schlapbach R."/>
            <person name="Sreeman S.M."/>
            <person name="Shimizu K.K."/>
        </authorList>
    </citation>
    <scope>NUCLEOTIDE SEQUENCE</scope>
</reference>
<dbReference type="Pfam" id="PF00931">
    <property type="entry name" value="NB-ARC"/>
    <property type="match status" value="1"/>
</dbReference>
<proteinExistence type="predicted"/>
<dbReference type="PANTHER" id="PTHR33377:SF23">
    <property type="entry name" value="NB-ARC DOMAIN-CONTAINING PROTEIN"/>
    <property type="match status" value="1"/>
</dbReference>
<gene>
    <name evidence="2" type="primary">ga28561</name>
    <name evidence="2" type="ORF">PR202_ga28561</name>
</gene>
<keyword evidence="3" id="KW-1185">Reference proteome</keyword>
<dbReference type="AlphaFoldDB" id="A0AAV5DJT0"/>
<name>A0AAV5DJT0_ELECO</name>
<dbReference type="Proteomes" id="UP001054889">
    <property type="component" value="Unassembled WGS sequence"/>
</dbReference>
<dbReference type="GO" id="GO:0043531">
    <property type="term" value="F:ADP binding"/>
    <property type="evidence" value="ECO:0007669"/>
    <property type="project" value="InterPro"/>
</dbReference>
<dbReference type="InterPro" id="IPR002182">
    <property type="entry name" value="NB-ARC"/>
</dbReference>
<dbReference type="PANTHER" id="PTHR33377">
    <property type="entry name" value="OS10G0134700 PROTEIN-RELATED"/>
    <property type="match status" value="1"/>
</dbReference>
<evidence type="ECO:0000313" key="3">
    <source>
        <dbReference type="Proteomes" id="UP001054889"/>
    </source>
</evidence>
<evidence type="ECO:0000259" key="1">
    <source>
        <dbReference type="Pfam" id="PF00931"/>
    </source>
</evidence>
<sequence>MEAELVINFLLQTQPHQDLEVLPIVGPGKVGKSTLVAHVCKDERIHGHFSEVFFLHNHDFRDDELELVTFIEACAMKHQNLPSQSNSDRRVLFVVELVGDLNEDAWNMLYSASKRCLPRGSKIIVTSRSDKVKRLGTTGTVTLKYLSNEAYWYFFKTLTFGSTDPETHPRLACLAMEIARVLNGTFLSATVPPVC</sequence>
<accession>A0AAV5DJT0</accession>
<reference evidence="2" key="2">
    <citation type="submission" date="2021-12" db="EMBL/GenBank/DDBJ databases">
        <title>Resequencing data analysis of finger millet.</title>
        <authorList>
            <person name="Hatakeyama M."/>
            <person name="Aluri S."/>
            <person name="Balachadran M.T."/>
            <person name="Sivarajan S.R."/>
            <person name="Poveda L."/>
            <person name="Shimizu-Inatsugi R."/>
            <person name="Schlapbach R."/>
            <person name="Sreeman S.M."/>
            <person name="Shimizu K.K."/>
        </authorList>
    </citation>
    <scope>NUCLEOTIDE SEQUENCE</scope>
</reference>
<evidence type="ECO:0000313" key="2">
    <source>
        <dbReference type="EMBL" id="GJN10466.1"/>
    </source>
</evidence>
<dbReference type="Gene3D" id="3.40.50.300">
    <property type="entry name" value="P-loop containing nucleotide triphosphate hydrolases"/>
    <property type="match status" value="1"/>
</dbReference>